<dbReference type="OrthoDB" id="8663148at2"/>
<comment type="similarity">
    <text evidence="1">Belongs to the bacterial solute-binding protein 1 family.</text>
</comment>
<dbReference type="InterPro" id="IPR050490">
    <property type="entry name" value="Bact_solute-bd_prot1"/>
</dbReference>
<organism evidence="4 5">
    <name type="scientific">Conexibacter woesei (strain DSM 14684 / CCUG 47730 / CIP 108061 / JCM 11494 / NBRC 100937 / ID131577)</name>
    <dbReference type="NCBI Taxonomy" id="469383"/>
    <lineage>
        <taxon>Bacteria</taxon>
        <taxon>Bacillati</taxon>
        <taxon>Actinomycetota</taxon>
        <taxon>Thermoleophilia</taxon>
        <taxon>Solirubrobacterales</taxon>
        <taxon>Conexibacteraceae</taxon>
        <taxon>Conexibacter</taxon>
    </lineage>
</organism>
<keyword evidence="2" id="KW-0813">Transport</keyword>
<sequence length="447" mass="47728" precursor="true">MTRHRFRFSALAALLVLALAVLAAGCGDDDDGGGSTTSGGGGASTQATDVRGSVSVIGIWTGDEQRSFQAVIDKFNETYPDVTVRYTSAGDNLPTVVGTAVEGGNPPDIATIAQPGLIRDFQRRGALRPMDYASDTISANYAPDFVRLGTIDGRLYSFVFKGANKSTVWYNVEAFRNAGVDDPDDWAEFLRNARTLGASGVPAYSIAGADGWTLTDLFENIYLRQAGPEKYDQLSEHRIPWTDPSVRAALRTMAEVLGDRANIVGGTQGALQTEFPASVENVFVNPARGAQVIEGDFVPGVVAESTRLRAETGFNVYSFPEIGDSEDYVVGGGDSITTFRDTPAVRAFVEFLASPEGATVWAERGGFSSPNRSVSEDAYPDEITQEVATAIAEARTFRFDMSDLAPAAFGGTPSQGEWKILQDFLADPSDIDGTAQALENAAARAYK</sequence>
<dbReference type="SUPFAM" id="SSF53850">
    <property type="entry name" value="Periplasmic binding protein-like II"/>
    <property type="match status" value="1"/>
</dbReference>
<reference evidence="4 5" key="1">
    <citation type="journal article" date="2010" name="Stand. Genomic Sci.">
        <title>Complete genome sequence of Conexibacter woesei type strain (ID131577).</title>
        <authorList>
            <person name="Pukall R."/>
            <person name="Lapidus A."/>
            <person name="Glavina Del Rio T."/>
            <person name="Copeland A."/>
            <person name="Tice H."/>
            <person name="Cheng J.-F."/>
            <person name="Lucas S."/>
            <person name="Chen F."/>
            <person name="Nolan M."/>
            <person name="Bruce D."/>
            <person name="Goodwin L."/>
            <person name="Pitluck S."/>
            <person name="Mavromatis K."/>
            <person name="Ivanova N."/>
            <person name="Ovchinnikova G."/>
            <person name="Pati A."/>
            <person name="Chen A."/>
            <person name="Palaniappan K."/>
            <person name="Land M."/>
            <person name="Hauser L."/>
            <person name="Chang Y.-J."/>
            <person name="Jeffries C.D."/>
            <person name="Chain P."/>
            <person name="Meincke L."/>
            <person name="Sims D."/>
            <person name="Brettin T."/>
            <person name="Detter J.C."/>
            <person name="Rohde M."/>
            <person name="Goeker M."/>
            <person name="Bristow J."/>
            <person name="Eisen J.A."/>
            <person name="Markowitz V."/>
            <person name="Kyrpides N.C."/>
            <person name="Klenk H.-P."/>
            <person name="Hugenholtz P."/>
        </authorList>
    </citation>
    <scope>NUCLEOTIDE SEQUENCE [LARGE SCALE GENOMIC DNA]</scope>
    <source>
        <strain evidence="5">DSM 14684 / CIP 108061 / JCM 11494 / NBRC 100937 / ID131577</strain>
    </source>
</reference>
<dbReference type="PROSITE" id="PS51257">
    <property type="entry name" value="PROKAR_LIPOPROTEIN"/>
    <property type="match status" value="1"/>
</dbReference>
<dbReference type="Proteomes" id="UP000008229">
    <property type="component" value="Chromosome"/>
</dbReference>
<dbReference type="EMBL" id="CP001854">
    <property type="protein sequence ID" value="ADB51355.1"/>
    <property type="molecule type" value="Genomic_DNA"/>
</dbReference>
<evidence type="ECO:0000256" key="1">
    <source>
        <dbReference type="ARBA" id="ARBA00008520"/>
    </source>
</evidence>
<protein>
    <submittedName>
        <fullName evidence="4">Extracellular solute-binding protein family 1</fullName>
    </submittedName>
</protein>
<name>D3FBU0_CONWI</name>
<dbReference type="HOGENOM" id="CLU_027068_1_0_11"/>
<dbReference type="Gene3D" id="3.40.190.10">
    <property type="entry name" value="Periplasmic binding protein-like II"/>
    <property type="match status" value="2"/>
</dbReference>
<reference evidence="5" key="2">
    <citation type="submission" date="2010-01" db="EMBL/GenBank/DDBJ databases">
        <title>The complete genome of Conexibacter woesei DSM 14684.</title>
        <authorList>
            <consortium name="US DOE Joint Genome Institute (JGI-PGF)"/>
            <person name="Lucas S."/>
            <person name="Copeland A."/>
            <person name="Lapidus A."/>
            <person name="Glavina del Rio T."/>
            <person name="Dalin E."/>
            <person name="Tice H."/>
            <person name="Bruce D."/>
            <person name="Goodwin L."/>
            <person name="Pitluck S."/>
            <person name="Kyrpides N."/>
            <person name="Mavromatis K."/>
            <person name="Ivanova N."/>
            <person name="Mikhailova N."/>
            <person name="Chertkov O."/>
            <person name="Brettin T."/>
            <person name="Detter J.C."/>
            <person name="Han C."/>
            <person name="Larimer F."/>
            <person name="Land M."/>
            <person name="Hauser L."/>
            <person name="Markowitz V."/>
            <person name="Cheng J.-F."/>
            <person name="Hugenholtz P."/>
            <person name="Woyke T."/>
            <person name="Wu D."/>
            <person name="Pukall R."/>
            <person name="Steenblock K."/>
            <person name="Schneider S."/>
            <person name="Klenk H.-P."/>
            <person name="Eisen J.A."/>
        </authorList>
    </citation>
    <scope>NUCLEOTIDE SEQUENCE [LARGE SCALE GENOMIC DNA]</scope>
    <source>
        <strain evidence="5">DSM 14684 / CIP 108061 / JCM 11494 / NBRC 100937 / ID131577</strain>
    </source>
</reference>
<feature type="chain" id="PRO_5003043637" evidence="3">
    <location>
        <begin position="24"/>
        <end position="447"/>
    </location>
</feature>
<dbReference type="Pfam" id="PF01547">
    <property type="entry name" value="SBP_bac_1"/>
    <property type="match status" value="1"/>
</dbReference>
<dbReference type="RefSeq" id="WP_012934406.1">
    <property type="nucleotide sequence ID" value="NC_013739.1"/>
</dbReference>
<evidence type="ECO:0000313" key="5">
    <source>
        <dbReference type="Proteomes" id="UP000008229"/>
    </source>
</evidence>
<dbReference type="PANTHER" id="PTHR43649">
    <property type="entry name" value="ARABINOSE-BINDING PROTEIN-RELATED"/>
    <property type="match status" value="1"/>
</dbReference>
<evidence type="ECO:0000313" key="4">
    <source>
        <dbReference type="EMBL" id="ADB51355.1"/>
    </source>
</evidence>
<keyword evidence="5" id="KW-1185">Reference proteome</keyword>
<proteinExistence type="inferred from homology"/>
<dbReference type="KEGG" id="cwo:Cwoe_2936"/>
<evidence type="ECO:0000256" key="3">
    <source>
        <dbReference type="SAM" id="SignalP"/>
    </source>
</evidence>
<keyword evidence="3" id="KW-0732">Signal</keyword>
<dbReference type="STRING" id="469383.Cwoe_2936"/>
<dbReference type="eggNOG" id="COG1653">
    <property type="taxonomic scope" value="Bacteria"/>
</dbReference>
<accession>D3FBU0</accession>
<evidence type="ECO:0000256" key="2">
    <source>
        <dbReference type="ARBA" id="ARBA00022448"/>
    </source>
</evidence>
<gene>
    <name evidence="4" type="ordered locus">Cwoe_2936</name>
</gene>
<dbReference type="PANTHER" id="PTHR43649:SF29">
    <property type="entry name" value="OSMOPROTECTIVE COMPOUNDS-BINDING PROTEIN GGTB"/>
    <property type="match status" value="1"/>
</dbReference>
<feature type="signal peptide" evidence="3">
    <location>
        <begin position="1"/>
        <end position="23"/>
    </location>
</feature>
<dbReference type="AlphaFoldDB" id="D3FBU0"/>
<dbReference type="InterPro" id="IPR006059">
    <property type="entry name" value="SBP"/>
</dbReference>